<organism evidence="1 2">
    <name type="scientific">Fusarium decemcellulare</name>
    <dbReference type="NCBI Taxonomy" id="57161"/>
    <lineage>
        <taxon>Eukaryota</taxon>
        <taxon>Fungi</taxon>
        <taxon>Dikarya</taxon>
        <taxon>Ascomycota</taxon>
        <taxon>Pezizomycotina</taxon>
        <taxon>Sordariomycetes</taxon>
        <taxon>Hypocreomycetidae</taxon>
        <taxon>Hypocreales</taxon>
        <taxon>Nectriaceae</taxon>
        <taxon>Fusarium</taxon>
        <taxon>Fusarium decemcellulare species complex</taxon>
    </lineage>
</organism>
<dbReference type="Proteomes" id="UP001148629">
    <property type="component" value="Unassembled WGS sequence"/>
</dbReference>
<keyword evidence="2" id="KW-1185">Reference proteome</keyword>
<evidence type="ECO:0000313" key="1">
    <source>
        <dbReference type="EMBL" id="KAJ3510389.1"/>
    </source>
</evidence>
<gene>
    <name evidence="1" type="ORF">NM208_g15537</name>
</gene>
<proteinExistence type="predicted"/>
<reference evidence="1" key="1">
    <citation type="submission" date="2022-08" db="EMBL/GenBank/DDBJ databases">
        <title>Genome Sequence of Fusarium decemcellulare.</title>
        <authorList>
            <person name="Buettner E."/>
        </authorList>
    </citation>
    <scope>NUCLEOTIDE SEQUENCE</scope>
    <source>
        <strain evidence="1">Babe19</strain>
    </source>
</reference>
<accession>A0ACC1RG47</accession>
<evidence type="ECO:0000313" key="2">
    <source>
        <dbReference type="Proteomes" id="UP001148629"/>
    </source>
</evidence>
<comment type="caution">
    <text evidence="1">The sequence shown here is derived from an EMBL/GenBank/DDBJ whole genome shotgun (WGS) entry which is preliminary data.</text>
</comment>
<protein>
    <submittedName>
        <fullName evidence="1">Uncharacterized protein</fullName>
    </submittedName>
</protein>
<name>A0ACC1RG47_9HYPO</name>
<dbReference type="EMBL" id="JANRMS010004240">
    <property type="protein sequence ID" value="KAJ3510389.1"/>
    <property type="molecule type" value="Genomic_DNA"/>
</dbReference>
<sequence>MKVIVTGATGMVGKEIVRNCLADPRITKVVILTRRAVSMDIESHPKADVMMLQDFSRYSDDLLRRLEGASACLCFLLAARLRRDSTLHINPHQPLMHLATVLKLTYNQGHWSSSRPT</sequence>